<organism evidence="3">
    <name type="scientific">Strongyloides stercoralis</name>
    <name type="common">Threadworm</name>
    <dbReference type="NCBI Taxonomy" id="6248"/>
    <lineage>
        <taxon>Eukaryota</taxon>
        <taxon>Metazoa</taxon>
        <taxon>Ecdysozoa</taxon>
        <taxon>Nematoda</taxon>
        <taxon>Chromadorea</taxon>
        <taxon>Rhabditida</taxon>
        <taxon>Tylenchina</taxon>
        <taxon>Panagrolaimomorpha</taxon>
        <taxon>Strongyloidoidea</taxon>
        <taxon>Strongyloididae</taxon>
        <taxon>Strongyloides</taxon>
    </lineage>
</organism>
<dbReference type="WBParaSite" id="SSTP_0000393000.1">
    <property type="protein sequence ID" value="SSTP_0000393000.1"/>
    <property type="gene ID" value="SSTP_0000393000"/>
</dbReference>
<sequence>MEVEDENSHLIRKFQECLRNPDSKEEVSELVLDVEEIAKKMAKKKITVDPHIFTKWIVDLGVKTSNLEQGIRLLLAGIQMNFISINLLEGDVNAFRELICYDQKAKDNEKDEETLRKEKAHKKQREAERKKAKWTVICDNILQKYESEKSECSIQRNFDVGKEFLKACASGVEDPFEAVFEEHKFFIDERLNKLKKPQQAVKIKKQKRKIEKKKVEQVHFDDAYFEVATSSYEEGNVRGLISLNAKRDVRGRVLKINGKCDFKPKQHEIGKPSWFIRDFYKVTCECLKEAPSKELYRVHSCFPTPPYNTDEPSGFIFDNYIPFVPEVPSEDSARIYADCMYINGLSEEDALDIYGIDKDLLENLKKLTKGEGNFVEVMERLKNAVPKERLRKLIWFDETFDITNKDNLDKIYNPYHNFETIDMIFVPDLTRFEEMKHGKFRKIIEPNGGTKVFFGRKVIPETSKDSTRKSQMFESSEYFDITQQIHDLSMANEDCNASQIEEVDEGEEIDNGDDLDISFLSRNSMLSFADVSNLEESIKRNTDVMEFSQLPRGVDQSHWKYKTGSTKKLPRPKSSLSNRTSPKSRKRASSTSLSQITPKSSRVLRSQTKSVVESGLPKIKEEVNDNVTVEDEDDIDSEPRRIPDSDAEGEPTIQHIKKEILSQSVGEESTQQCTEENEDPSHQSDSHSDNVEEQQSTRYRDNDDEFFDLDMPSKSDGEESYRSAKSAPMEIDELSPINSESEDTLMDESSDRTIKCDTPPIEEGDGKAESPSKTKKPSQDIVKQSVSVLCNETDYFGPFGNIYDDDDFEPLFLTQNVPQGYTNVVTEEDAHSFGYMAMKYSENASKIKCTTSISYVNAPLIKLAIIDVLSNSSLNDANWESFNYIMSLAKTGNFRNLDHQALREPFKKCMIFKSALENLTSSFKSTFKTRVKEAFPTDIVINDRHTLRSIFYCISQIIPQSKDNKLHYLTFVNLLLHMNNKFEMTFIDPSTNEEPNGEAPVTCYVKKHTKD</sequence>
<dbReference type="WBParaSite" id="TCONS_00008262.p1">
    <property type="protein sequence ID" value="TCONS_00008262.p1"/>
    <property type="gene ID" value="XLOC_006218"/>
</dbReference>
<feature type="region of interest" description="Disordered" evidence="1">
    <location>
        <begin position="558"/>
        <end position="780"/>
    </location>
</feature>
<dbReference type="AlphaFoldDB" id="A0A0K0E359"/>
<reference evidence="3" key="1">
    <citation type="submission" date="2015-08" db="UniProtKB">
        <authorList>
            <consortium name="WormBaseParasite"/>
        </authorList>
    </citation>
    <scope>IDENTIFICATION</scope>
</reference>
<dbReference type="Proteomes" id="UP000035681">
    <property type="component" value="Unplaced"/>
</dbReference>
<evidence type="ECO:0000256" key="1">
    <source>
        <dbReference type="SAM" id="MobiDB-lite"/>
    </source>
</evidence>
<accession>A0A0K0E359</accession>
<name>A0A0K0E359_STRER</name>
<keyword evidence="2" id="KW-1185">Reference proteome</keyword>
<evidence type="ECO:0000313" key="2">
    <source>
        <dbReference type="Proteomes" id="UP000035681"/>
    </source>
</evidence>
<protein>
    <submittedName>
        <fullName evidence="4">Condensin complex subunit 2</fullName>
    </submittedName>
    <submittedName>
        <fullName evidence="3">SAM domain-containing protein</fullName>
    </submittedName>
</protein>
<proteinExistence type="predicted"/>
<evidence type="ECO:0000313" key="4">
    <source>
        <dbReference type="WBParaSite" id="TCONS_00008262.p1"/>
    </source>
</evidence>
<evidence type="ECO:0000313" key="3">
    <source>
        <dbReference type="WBParaSite" id="SSTP_0000393000.1"/>
    </source>
</evidence>
<feature type="compositionally biased region" description="Polar residues" evidence="1">
    <location>
        <begin position="661"/>
        <end position="674"/>
    </location>
</feature>
<feature type="compositionally biased region" description="Basic and acidic residues" evidence="1">
    <location>
        <begin position="711"/>
        <end position="722"/>
    </location>
</feature>
<feature type="compositionally biased region" description="Basic and acidic residues" evidence="1">
    <location>
        <begin position="679"/>
        <end position="690"/>
    </location>
</feature>
<feature type="compositionally biased region" description="Polar residues" evidence="1">
    <location>
        <begin position="589"/>
        <end position="611"/>
    </location>
</feature>